<feature type="chain" id="PRO_5015587876" evidence="1">
    <location>
        <begin position="22"/>
        <end position="90"/>
    </location>
</feature>
<dbReference type="InterPro" id="IPR022053">
    <property type="entry name" value="DUF3613"/>
</dbReference>
<feature type="signal peptide" evidence="1">
    <location>
        <begin position="1"/>
        <end position="21"/>
    </location>
</feature>
<protein>
    <submittedName>
        <fullName evidence="2">DUF3613 domain-containing protein</fullName>
    </submittedName>
</protein>
<dbReference type="RefSeq" id="WP_101206962.1">
    <property type="nucleotide sequence ID" value="NZ_QFAW01000035.1"/>
</dbReference>
<proteinExistence type="predicted"/>
<evidence type="ECO:0000256" key="1">
    <source>
        <dbReference type="SAM" id="SignalP"/>
    </source>
</evidence>
<name>A0A2U2D3D6_9PSED</name>
<dbReference type="AlphaFoldDB" id="A0A2U2D3D6"/>
<sequence>MNRLYCLTLLTLLTLPVTALAIDSGPSSPQQQETEGWLVLQSRNQAASKTSQTQSAAEREAAMQRWLKKYQYEIPDLYDPDAGGEIKVNE</sequence>
<reference evidence="2 3" key="1">
    <citation type="submission" date="2018-05" db="EMBL/GenBank/DDBJ databases">
        <title>Genome sequences of two Antarctic strains of Pseudomonas prosekii: insights into adaptation to extreme conditions.</title>
        <authorList>
            <person name="Snopkova K."/>
            <person name="Dufkova K."/>
            <person name="Cejkova D."/>
            <person name="Sedlacek I."/>
            <person name="Smajs D."/>
        </authorList>
    </citation>
    <scope>NUCLEOTIDE SEQUENCE [LARGE SCALE GENOMIC DNA]</scope>
    <source>
        <strain evidence="2 3">P2673</strain>
    </source>
</reference>
<keyword evidence="1" id="KW-0732">Signal</keyword>
<comment type="caution">
    <text evidence="2">The sequence shown here is derived from an EMBL/GenBank/DDBJ whole genome shotgun (WGS) entry which is preliminary data.</text>
</comment>
<evidence type="ECO:0000313" key="2">
    <source>
        <dbReference type="EMBL" id="PWE41301.1"/>
    </source>
</evidence>
<dbReference type="Proteomes" id="UP000245056">
    <property type="component" value="Unassembled WGS sequence"/>
</dbReference>
<dbReference type="EMBL" id="QFAW01000035">
    <property type="protein sequence ID" value="PWE41301.1"/>
    <property type="molecule type" value="Genomic_DNA"/>
</dbReference>
<organism evidence="2 3">
    <name type="scientific">Pseudomonas prosekii</name>
    <dbReference type="NCBI Taxonomy" id="1148509"/>
    <lineage>
        <taxon>Bacteria</taxon>
        <taxon>Pseudomonadati</taxon>
        <taxon>Pseudomonadota</taxon>
        <taxon>Gammaproteobacteria</taxon>
        <taxon>Pseudomonadales</taxon>
        <taxon>Pseudomonadaceae</taxon>
        <taxon>Pseudomonas</taxon>
    </lineage>
</organism>
<accession>A0A2U2D3D6</accession>
<dbReference type="Pfam" id="PF12266">
    <property type="entry name" value="DUF3613"/>
    <property type="match status" value="1"/>
</dbReference>
<evidence type="ECO:0000313" key="3">
    <source>
        <dbReference type="Proteomes" id="UP000245056"/>
    </source>
</evidence>
<dbReference type="OrthoDB" id="7068897at2"/>
<gene>
    <name evidence="2" type="ORF">C9I49_21620</name>
</gene>